<dbReference type="PANTHER" id="PTHR45458:SF1">
    <property type="entry name" value="SHORT CHAIN DEHYDROGENASE"/>
    <property type="match status" value="1"/>
</dbReference>
<accession>A0A317REG4</accession>
<dbReference type="Pfam" id="PF00106">
    <property type="entry name" value="adh_short"/>
    <property type="match status" value="1"/>
</dbReference>
<dbReference type="Proteomes" id="UP000246483">
    <property type="component" value="Unassembled WGS sequence"/>
</dbReference>
<dbReference type="PRINTS" id="PR00081">
    <property type="entry name" value="GDHRDH"/>
</dbReference>
<proteinExistence type="predicted"/>
<reference evidence="1 2" key="1">
    <citation type="submission" date="2018-05" db="EMBL/GenBank/DDBJ databases">
        <title>Genomic Encyclopedia of Type Strains, Phase IV (KMG-IV): sequencing the most valuable type-strain genomes for metagenomic binning, comparative biology and taxonomic classification.</title>
        <authorList>
            <person name="Goeker M."/>
        </authorList>
    </citation>
    <scope>NUCLEOTIDE SEQUENCE [LARGE SCALE GENOMIC DNA]</scope>
    <source>
        <strain evidence="1 2">DSM 26006</strain>
    </source>
</reference>
<evidence type="ECO:0000313" key="1">
    <source>
        <dbReference type="EMBL" id="PWW47991.1"/>
    </source>
</evidence>
<dbReference type="EMBL" id="QGUB01000002">
    <property type="protein sequence ID" value="PWW47991.1"/>
    <property type="molecule type" value="Genomic_DNA"/>
</dbReference>
<dbReference type="InterPro" id="IPR052184">
    <property type="entry name" value="SDR_enzymes"/>
</dbReference>
<dbReference type="InterPro" id="IPR036291">
    <property type="entry name" value="NAD(P)-bd_dom_sf"/>
</dbReference>
<evidence type="ECO:0000313" key="2">
    <source>
        <dbReference type="Proteomes" id="UP000246483"/>
    </source>
</evidence>
<dbReference type="NCBIfam" id="NF005403">
    <property type="entry name" value="PRK06953.1"/>
    <property type="match status" value="1"/>
</dbReference>
<dbReference type="OrthoDB" id="5786478at2"/>
<dbReference type="Gene3D" id="3.40.50.720">
    <property type="entry name" value="NAD(P)-binding Rossmann-like Domain"/>
    <property type="match status" value="1"/>
</dbReference>
<dbReference type="RefSeq" id="WP_019374533.1">
    <property type="nucleotide sequence ID" value="NZ_ALEE01000561.1"/>
</dbReference>
<comment type="caution">
    <text evidence="1">The sequence shown here is derived from an EMBL/GenBank/DDBJ whole genome shotgun (WGS) entry which is preliminary data.</text>
</comment>
<name>A0A317REG4_9BURK</name>
<dbReference type="InterPro" id="IPR002347">
    <property type="entry name" value="SDR_fam"/>
</dbReference>
<dbReference type="SUPFAM" id="SSF51735">
    <property type="entry name" value="NAD(P)-binding Rossmann-fold domains"/>
    <property type="match status" value="1"/>
</dbReference>
<organism evidence="1 2">
    <name type="scientific">Melaminivora alkalimesophila</name>
    <dbReference type="NCBI Taxonomy" id="1165852"/>
    <lineage>
        <taxon>Bacteria</taxon>
        <taxon>Pseudomonadati</taxon>
        <taxon>Pseudomonadota</taxon>
        <taxon>Betaproteobacteria</taxon>
        <taxon>Burkholderiales</taxon>
        <taxon>Comamonadaceae</taxon>
        <taxon>Melaminivora</taxon>
    </lineage>
</organism>
<dbReference type="GO" id="GO:0016616">
    <property type="term" value="F:oxidoreductase activity, acting on the CH-OH group of donors, NAD or NADP as acceptor"/>
    <property type="evidence" value="ECO:0007669"/>
    <property type="project" value="TreeGrafter"/>
</dbReference>
<dbReference type="PANTHER" id="PTHR45458">
    <property type="entry name" value="SHORT-CHAIN DEHYDROGENASE/REDUCTASE SDR"/>
    <property type="match status" value="1"/>
</dbReference>
<protein>
    <submittedName>
        <fullName evidence="1">NAD(P)-dependent dehydrogenase (Short-subunit alcohol dehydrogenase family)</fullName>
    </submittedName>
</protein>
<sequence length="222" mass="23572">MPLALVIGASRGIGLEFVRQYCEAGWRVLATVRDAAGRERVQALGAQALTVDVCDPASVSGLGWMLDGERPDVALYVAGVIRRPDARTPPTREDFDAVMHTNVLGAMQALPQVAPLVAEAGGVFAFLSSSMSQIGRVGASNAWLYRVSKAALNMAVAAAQHDYPQATLVTIDPGWVQTDMGGETAPLGVQESVRGMRQVLAGLTPADKGRLLHHDGRRADSW</sequence>
<dbReference type="AlphaFoldDB" id="A0A317REG4"/>
<gene>
    <name evidence="1" type="ORF">DFR36_102372</name>
</gene>
<keyword evidence="2" id="KW-1185">Reference proteome</keyword>